<sequence>MGGQRRGLRVLVIGGGIGGLCLAQGLRQHDVDVTVYERDESALGRRQGYRLRISPEGEQALRDCLPHRAQQLLVATANMRYEKGLAAYDERLNPQWAPTFEDARGDAPDKVDAVDRVTLRRILLAGLDDRVCFGKRFTHYEQRPGGQVAAWFDDGTHDVGDVLVAADGTNSRVRTQLGGEHALSDLGVRAILSRTPMAAAIQAGMPEVLRDRFTYVIGADGFHLGMMPMVFRTEPRKAAAELWPGLEFDDVQDYYMSVFSVHRSELGLADEEFFAMTGRQLCDLVLKRTSGWHPDLHGVFDYAEPEQTFPVALRATLPVLSWKAGNIVPLGDAVHAMPPSGGVGANTAVRDASALSRALVAVDQGKQSLAEAVAAYQEAMTGYATEAVVMSLKIAQWSMKLDFAP</sequence>
<name>A0ABS4TSB3_9PSEU</name>
<accession>A0ABS4TSB3</accession>
<evidence type="ECO:0000256" key="2">
    <source>
        <dbReference type="ARBA" id="ARBA00022827"/>
    </source>
</evidence>
<protein>
    <submittedName>
        <fullName evidence="6">2-polyprenyl-6-methoxyphenol hydroxylase-like FAD-dependent oxidoreductase</fullName>
    </submittedName>
</protein>
<evidence type="ECO:0000313" key="7">
    <source>
        <dbReference type="Proteomes" id="UP001519332"/>
    </source>
</evidence>
<evidence type="ECO:0000256" key="1">
    <source>
        <dbReference type="ARBA" id="ARBA00022630"/>
    </source>
</evidence>
<keyword evidence="3" id="KW-0560">Oxidoreductase</keyword>
<dbReference type="RefSeq" id="WP_245378541.1">
    <property type="nucleotide sequence ID" value="NZ_JAGINW010000001.1"/>
</dbReference>
<dbReference type="Pfam" id="PF01494">
    <property type="entry name" value="FAD_binding_3"/>
    <property type="match status" value="1"/>
</dbReference>
<evidence type="ECO:0000256" key="4">
    <source>
        <dbReference type="ARBA" id="ARBA00023033"/>
    </source>
</evidence>
<comment type="caution">
    <text evidence="6">The sequence shown here is derived from an EMBL/GenBank/DDBJ whole genome shotgun (WGS) entry which is preliminary data.</text>
</comment>
<dbReference type="Gene3D" id="3.50.50.60">
    <property type="entry name" value="FAD/NAD(P)-binding domain"/>
    <property type="match status" value="1"/>
</dbReference>
<keyword evidence="4" id="KW-0503">Monooxygenase</keyword>
<evidence type="ECO:0000313" key="6">
    <source>
        <dbReference type="EMBL" id="MBP2327292.1"/>
    </source>
</evidence>
<dbReference type="EMBL" id="JAGINW010000001">
    <property type="protein sequence ID" value="MBP2327292.1"/>
    <property type="molecule type" value="Genomic_DNA"/>
</dbReference>
<dbReference type="Proteomes" id="UP001519332">
    <property type="component" value="Unassembled WGS sequence"/>
</dbReference>
<evidence type="ECO:0000259" key="5">
    <source>
        <dbReference type="Pfam" id="PF01494"/>
    </source>
</evidence>
<keyword evidence="1" id="KW-0285">Flavoprotein</keyword>
<reference evidence="6 7" key="1">
    <citation type="submission" date="2021-03" db="EMBL/GenBank/DDBJ databases">
        <title>Sequencing the genomes of 1000 actinobacteria strains.</title>
        <authorList>
            <person name="Klenk H.-P."/>
        </authorList>
    </citation>
    <scope>NUCLEOTIDE SEQUENCE [LARGE SCALE GENOMIC DNA]</scope>
    <source>
        <strain evidence="6 7">DSM 46670</strain>
    </source>
</reference>
<dbReference type="PRINTS" id="PR00420">
    <property type="entry name" value="RNGMNOXGNASE"/>
</dbReference>
<dbReference type="InterPro" id="IPR002938">
    <property type="entry name" value="FAD-bd"/>
</dbReference>
<dbReference type="SUPFAM" id="SSF51905">
    <property type="entry name" value="FAD/NAD(P)-binding domain"/>
    <property type="match status" value="1"/>
</dbReference>
<feature type="domain" description="FAD-binding" evidence="5">
    <location>
        <begin position="321"/>
        <end position="379"/>
    </location>
</feature>
<dbReference type="Pfam" id="PF13450">
    <property type="entry name" value="NAD_binding_8"/>
    <property type="match status" value="1"/>
</dbReference>
<dbReference type="InterPro" id="IPR036188">
    <property type="entry name" value="FAD/NAD-bd_sf"/>
</dbReference>
<keyword evidence="2" id="KW-0274">FAD</keyword>
<dbReference type="PANTHER" id="PTHR47178">
    <property type="entry name" value="MONOOXYGENASE, FAD-BINDING"/>
    <property type="match status" value="1"/>
</dbReference>
<evidence type="ECO:0000256" key="3">
    <source>
        <dbReference type="ARBA" id="ARBA00023002"/>
    </source>
</evidence>
<dbReference type="PANTHER" id="PTHR47178:SF5">
    <property type="entry name" value="FAD-BINDING DOMAIN-CONTAINING PROTEIN"/>
    <property type="match status" value="1"/>
</dbReference>
<keyword evidence="7" id="KW-1185">Reference proteome</keyword>
<gene>
    <name evidence="6" type="ORF">JOF56_007677</name>
</gene>
<organism evidence="6 7">
    <name type="scientific">Kibdelosporangium banguiense</name>
    <dbReference type="NCBI Taxonomy" id="1365924"/>
    <lineage>
        <taxon>Bacteria</taxon>
        <taxon>Bacillati</taxon>
        <taxon>Actinomycetota</taxon>
        <taxon>Actinomycetes</taxon>
        <taxon>Pseudonocardiales</taxon>
        <taxon>Pseudonocardiaceae</taxon>
        <taxon>Kibdelosporangium</taxon>
    </lineage>
</organism>
<proteinExistence type="predicted"/>